<comment type="caution">
    <text evidence="1">The sequence shown here is derived from an EMBL/GenBank/DDBJ whole genome shotgun (WGS) entry which is preliminary data.</text>
</comment>
<reference evidence="2" key="1">
    <citation type="submission" date="2017-03" db="EMBL/GenBank/DDBJ databases">
        <title>Genomes of endolithic fungi from Antarctica.</title>
        <authorList>
            <person name="Coleine C."/>
            <person name="Masonjones S."/>
            <person name="Stajich J.E."/>
        </authorList>
    </citation>
    <scope>NUCLEOTIDE SEQUENCE [LARGE SCALE GENOMIC DNA]</scope>
    <source>
        <strain evidence="2">CCFEE 5527</strain>
    </source>
</reference>
<dbReference type="EMBL" id="NAJO01000050">
    <property type="protein sequence ID" value="OQN97870.1"/>
    <property type="molecule type" value="Genomic_DNA"/>
</dbReference>
<evidence type="ECO:0000313" key="1">
    <source>
        <dbReference type="EMBL" id="OQN97870.1"/>
    </source>
</evidence>
<protein>
    <submittedName>
        <fullName evidence="1">Uncharacterized protein</fullName>
    </submittedName>
</protein>
<dbReference type="InParanoid" id="A0A1V8SFW6"/>
<organism evidence="1 2">
    <name type="scientific">Cryoendolithus antarcticus</name>
    <dbReference type="NCBI Taxonomy" id="1507870"/>
    <lineage>
        <taxon>Eukaryota</taxon>
        <taxon>Fungi</taxon>
        <taxon>Dikarya</taxon>
        <taxon>Ascomycota</taxon>
        <taxon>Pezizomycotina</taxon>
        <taxon>Dothideomycetes</taxon>
        <taxon>Dothideomycetidae</taxon>
        <taxon>Cladosporiales</taxon>
        <taxon>Cladosporiaceae</taxon>
        <taxon>Cryoendolithus</taxon>
    </lineage>
</organism>
<accession>A0A1V8SFW6</accession>
<evidence type="ECO:0000313" key="2">
    <source>
        <dbReference type="Proteomes" id="UP000192596"/>
    </source>
</evidence>
<name>A0A1V8SFW6_9PEZI</name>
<dbReference type="OrthoDB" id="4483229at2759"/>
<sequence>MTKPSGRLFPVCCIADVSAEFKERFIQVNQDYHDQVILNVVFVDSITATYTEESEIDECTPSASDSPFKGKSVHECYLLLRRLRQETESDIDPENFAILDEQSLQDDTVLLAQGPYDGGVEAVSVRVTMEMVNMELLCYITGDSSVQQGQEASAEAVDGVYRYQ</sequence>
<dbReference type="Proteomes" id="UP000192596">
    <property type="component" value="Unassembled WGS sequence"/>
</dbReference>
<gene>
    <name evidence="1" type="ORF">B0A48_16181</name>
</gene>
<dbReference type="AlphaFoldDB" id="A0A1V8SFW6"/>
<proteinExistence type="predicted"/>
<keyword evidence="2" id="KW-1185">Reference proteome</keyword>